<reference evidence="3" key="1">
    <citation type="submission" date="2020-05" db="EMBL/GenBank/DDBJ databases">
        <title>Phylogenomic resolution of chytrid fungi.</title>
        <authorList>
            <person name="Stajich J.E."/>
            <person name="Amses K."/>
            <person name="Simmons R."/>
            <person name="Seto K."/>
            <person name="Myers J."/>
            <person name="Bonds A."/>
            <person name="Quandt C.A."/>
            <person name="Barry K."/>
            <person name="Liu P."/>
            <person name="Grigoriev I."/>
            <person name="Longcore J.E."/>
            <person name="James T.Y."/>
        </authorList>
    </citation>
    <scope>NUCLEOTIDE SEQUENCE</scope>
    <source>
        <strain evidence="3">JEL0379</strain>
    </source>
</reference>
<feature type="region of interest" description="Disordered" evidence="1">
    <location>
        <begin position="1"/>
        <end position="24"/>
    </location>
</feature>
<feature type="domain" description="N-acetyltransferase" evidence="2">
    <location>
        <begin position="77"/>
        <end position="247"/>
    </location>
</feature>
<proteinExistence type="predicted"/>
<dbReference type="Pfam" id="PF13302">
    <property type="entry name" value="Acetyltransf_3"/>
    <property type="match status" value="1"/>
</dbReference>
<evidence type="ECO:0000259" key="2">
    <source>
        <dbReference type="PROSITE" id="PS51186"/>
    </source>
</evidence>
<dbReference type="PANTHER" id="PTHR43792">
    <property type="entry name" value="GNAT FAMILY, PUTATIVE (AFU_ORTHOLOGUE AFUA_3G00765)-RELATED-RELATED"/>
    <property type="match status" value="1"/>
</dbReference>
<dbReference type="EMBL" id="JADGJQ010000078">
    <property type="protein sequence ID" value="KAJ3172390.1"/>
    <property type="molecule type" value="Genomic_DNA"/>
</dbReference>
<keyword evidence="4" id="KW-1185">Reference proteome</keyword>
<dbReference type="Proteomes" id="UP001212152">
    <property type="component" value="Unassembled WGS sequence"/>
</dbReference>
<evidence type="ECO:0000256" key="1">
    <source>
        <dbReference type="SAM" id="MobiDB-lite"/>
    </source>
</evidence>
<dbReference type="Gene3D" id="3.40.630.30">
    <property type="match status" value="1"/>
</dbReference>
<comment type="caution">
    <text evidence="3">The sequence shown here is derived from an EMBL/GenBank/DDBJ whole genome shotgun (WGS) entry which is preliminary data.</text>
</comment>
<dbReference type="InterPro" id="IPR051531">
    <property type="entry name" value="N-acetyltransferase"/>
</dbReference>
<dbReference type="PANTHER" id="PTHR43792:SF1">
    <property type="entry name" value="N-ACETYLTRANSFERASE DOMAIN-CONTAINING PROTEIN"/>
    <property type="match status" value="1"/>
</dbReference>
<dbReference type="PROSITE" id="PS51186">
    <property type="entry name" value="GNAT"/>
    <property type="match status" value="1"/>
</dbReference>
<sequence length="250" mass="27543">MPSNTTTEEKRATTTTSSTGPSDFAEAITITPPPLRHPPQIAPTHTLHTRRLLLRPATYTTSDITALNACLSDPECMTWWSTPPHTSLQQTATWLWGMVGSYGQATETEVIDDAGKKTQWVYPQPVLDLLIVERDSGRVVGKVGFYRPPEVGFILCRSAWGKGYATEALRAIIDAIWSGVFGQIRCDHGDGRGVRAIDFMVADVDPRNDGSLKVLRKLGFREVGRRTATFETHMGVCDSVDLRLDRPCAG</sequence>
<dbReference type="SUPFAM" id="SSF55729">
    <property type="entry name" value="Acyl-CoA N-acyltransferases (Nat)"/>
    <property type="match status" value="1"/>
</dbReference>
<name>A0AAD5TE40_9FUNG</name>
<evidence type="ECO:0000313" key="4">
    <source>
        <dbReference type="Proteomes" id="UP001212152"/>
    </source>
</evidence>
<dbReference type="GO" id="GO:0016747">
    <property type="term" value="F:acyltransferase activity, transferring groups other than amino-acyl groups"/>
    <property type="evidence" value="ECO:0007669"/>
    <property type="project" value="InterPro"/>
</dbReference>
<protein>
    <recommendedName>
        <fullName evidence="2">N-acetyltransferase domain-containing protein</fullName>
    </recommendedName>
</protein>
<dbReference type="AlphaFoldDB" id="A0AAD5TE40"/>
<organism evidence="3 4">
    <name type="scientific">Geranomyces variabilis</name>
    <dbReference type="NCBI Taxonomy" id="109894"/>
    <lineage>
        <taxon>Eukaryota</taxon>
        <taxon>Fungi</taxon>
        <taxon>Fungi incertae sedis</taxon>
        <taxon>Chytridiomycota</taxon>
        <taxon>Chytridiomycota incertae sedis</taxon>
        <taxon>Chytridiomycetes</taxon>
        <taxon>Spizellomycetales</taxon>
        <taxon>Powellomycetaceae</taxon>
        <taxon>Geranomyces</taxon>
    </lineage>
</organism>
<evidence type="ECO:0000313" key="3">
    <source>
        <dbReference type="EMBL" id="KAJ3172390.1"/>
    </source>
</evidence>
<accession>A0AAD5TE40</accession>
<dbReference type="InterPro" id="IPR016181">
    <property type="entry name" value="Acyl_CoA_acyltransferase"/>
</dbReference>
<dbReference type="InterPro" id="IPR000182">
    <property type="entry name" value="GNAT_dom"/>
</dbReference>
<gene>
    <name evidence="3" type="ORF">HDU87_007894</name>
</gene>